<dbReference type="InParanoid" id="A0A7N2N386"/>
<evidence type="ECO:0000313" key="3">
    <source>
        <dbReference type="Proteomes" id="UP000594261"/>
    </source>
</evidence>
<dbReference type="PANTHER" id="PTHR36333">
    <property type="entry name" value="DIMETHYLALLYL, ADENOSINE TRNA METHYLTHIOTRANSFERASE"/>
    <property type="match status" value="1"/>
</dbReference>
<name>A0A7N2N386_QUELO</name>
<dbReference type="RefSeq" id="XP_030945381.1">
    <property type="nucleotide sequence ID" value="XM_031089521.1"/>
</dbReference>
<keyword evidence="1" id="KW-0175">Coiled coil</keyword>
<dbReference type="OrthoDB" id="513821at2759"/>
<dbReference type="Gramene" id="QL12p014185:mrna">
    <property type="protein sequence ID" value="QL12p014185:mrna"/>
    <property type="gene ID" value="QL12p014185"/>
</dbReference>
<dbReference type="PANTHER" id="PTHR36333:SF1">
    <property type="entry name" value="DIMETHYLALLYL, ADENOSINE TRNA METHYLTHIOTRANSFERASE"/>
    <property type="match status" value="1"/>
</dbReference>
<reference evidence="2" key="2">
    <citation type="submission" date="2021-01" db="UniProtKB">
        <authorList>
            <consortium name="EnsemblPlants"/>
        </authorList>
    </citation>
    <scope>IDENTIFICATION</scope>
</reference>
<dbReference type="GeneID" id="115969886"/>
<keyword evidence="3" id="KW-1185">Reference proteome</keyword>
<dbReference type="EMBL" id="LRBV02000012">
    <property type="status" value="NOT_ANNOTATED_CDS"/>
    <property type="molecule type" value="Genomic_DNA"/>
</dbReference>
<gene>
    <name evidence="2" type="primary">LOC115969886</name>
</gene>
<organism evidence="2 3">
    <name type="scientific">Quercus lobata</name>
    <name type="common">Valley oak</name>
    <dbReference type="NCBI Taxonomy" id="97700"/>
    <lineage>
        <taxon>Eukaryota</taxon>
        <taxon>Viridiplantae</taxon>
        <taxon>Streptophyta</taxon>
        <taxon>Embryophyta</taxon>
        <taxon>Tracheophyta</taxon>
        <taxon>Spermatophyta</taxon>
        <taxon>Magnoliopsida</taxon>
        <taxon>eudicotyledons</taxon>
        <taxon>Gunneridae</taxon>
        <taxon>Pentapetalae</taxon>
        <taxon>rosids</taxon>
        <taxon>fabids</taxon>
        <taxon>Fagales</taxon>
        <taxon>Fagaceae</taxon>
        <taxon>Quercus</taxon>
    </lineage>
</organism>
<accession>A0A7N2N386</accession>
<dbReference type="OMA" id="AYDKMQN"/>
<dbReference type="GO" id="GO:0009570">
    <property type="term" value="C:chloroplast stroma"/>
    <property type="evidence" value="ECO:0007669"/>
    <property type="project" value="TreeGrafter"/>
</dbReference>
<dbReference type="Proteomes" id="UP000594261">
    <property type="component" value="Chromosome 12"/>
</dbReference>
<proteinExistence type="predicted"/>
<reference evidence="2 3" key="1">
    <citation type="journal article" date="2016" name="G3 (Bethesda)">
        <title>First Draft Assembly and Annotation of the Genome of a California Endemic Oak Quercus lobata Nee (Fagaceae).</title>
        <authorList>
            <person name="Sork V.L."/>
            <person name="Fitz-Gibbon S.T."/>
            <person name="Puiu D."/>
            <person name="Crepeau M."/>
            <person name="Gugger P.F."/>
            <person name="Sherman R."/>
            <person name="Stevens K."/>
            <person name="Langley C.H."/>
            <person name="Pellegrini M."/>
            <person name="Salzberg S.L."/>
        </authorList>
    </citation>
    <scope>NUCLEOTIDE SEQUENCE [LARGE SCALE GENOMIC DNA]</scope>
    <source>
        <strain evidence="2 3">cv. SW786</strain>
    </source>
</reference>
<dbReference type="KEGG" id="qlo:115969886"/>
<dbReference type="EnsemblPlants" id="QL12p014185:mrna">
    <property type="protein sequence ID" value="QL12p014185:mrna"/>
    <property type="gene ID" value="QL12p014185"/>
</dbReference>
<dbReference type="FunCoup" id="A0A7N2N386">
    <property type="interactions" value="1694"/>
</dbReference>
<evidence type="ECO:0000313" key="2">
    <source>
        <dbReference type="EnsemblPlants" id="QL12p014185:mrna"/>
    </source>
</evidence>
<dbReference type="AlphaFoldDB" id="A0A7N2N386"/>
<sequence>MAALSIGIATTTINFRSSRAPISSRPRISCIGWDPEGVLGPPQTGHIARREFKKRLEKDSEAREAFERQVREEKERRRAIRQSRVIPDTPDELVEYFLNTEAQEFEVEIARLRTRLNQEFFSHLQFELGQLRFAVSKTQDMEDRLVELEALQKALLEGTEAYDKMQADLIAAKENLTKILTSKDLKATLLEMVERNELNRSLLTLLDENIANAHEGNQKQAAEFMEKLRGAVLRYMTV</sequence>
<protein>
    <submittedName>
        <fullName evidence="2">Uncharacterized protein</fullName>
    </submittedName>
</protein>
<evidence type="ECO:0000256" key="1">
    <source>
        <dbReference type="SAM" id="Coils"/>
    </source>
</evidence>
<feature type="coiled-coil region" evidence="1">
    <location>
        <begin position="49"/>
        <end position="83"/>
    </location>
</feature>